<dbReference type="EMBL" id="JAGTJR010000082">
    <property type="protein sequence ID" value="KAH7014041.1"/>
    <property type="molecule type" value="Genomic_DNA"/>
</dbReference>
<comment type="caution">
    <text evidence="3">The sequence shown here is derived from an EMBL/GenBank/DDBJ whole genome shotgun (WGS) entry which is preliminary data.</text>
</comment>
<feature type="region of interest" description="Disordered" evidence="1">
    <location>
        <begin position="186"/>
        <end position="205"/>
    </location>
</feature>
<dbReference type="InterPro" id="IPR031348">
    <property type="entry name" value="PigL_N"/>
</dbReference>
<dbReference type="Proteomes" id="UP000774617">
    <property type="component" value="Unassembled WGS sequence"/>
</dbReference>
<protein>
    <recommendedName>
        <fullName evidence="2">Azaphilone pigments biosynthesis cluster protein L N-terminal domain-containing protein</fullName>
    </recommendedName>
</protein>
<evidence type="ECO:0000259" key="2">
    <source>
        <dbReference type="Pfam" id="PF17111"/>
    </source>
</evidence>
<name>A0ABQ8FTQ3_9PEZI</name>
<organism evidence="3 4">
    <name type="scientific">Macrophomina phaseolina</name>
    <dbReference type="NCBI Taxonomy" id="35725"/>
    <lineage>
        <taxon>Eukaryota</taxon>
        <taxon>Fungi</taxon>
        <taxon>Dikarya</taxon>
        <taxon>Ascomycota</taxon>
        <taxon>Pezizomycotina</taxon>
        <taxon>Dothideomycetes</taxon>
        <taxon>Dothideomycetes incertae sedis</taxon>
        <taxon>Botryosphaeriales</taxon>
        <taxon>Botryosphaeriaceae</taxon>
        <taxon>Macrophomina</taxon>
    </lineage>
</organism>
<evidence type="ECO:0000313" key="3">
    <source>
        <dbReference type="EMBL" id="KAH7014041.1"/>
    </source>
</evidence>
<gene>
    <name evidence="3" type="ORF">B0J12DRAFT_790806</name>
</gene>
<evidence type="ECO:0000313" key="4">
    <source>
        <dbReference type="Proteomes" id="UP000774617"/>
    </source>
</evidence>
<proteinExistence type="predicted"/>
<keyword evidence="4" id="KW-1185">Reference proteome</keyword>
<sequence length="296" mass="32855">MESLGITSAAVGITMAALQSIQILATTIDNIKDAPDTVKSINDDLRAVQPVLQTLYQELQSSSSQIILSSPIKCAIENCDRACVAFRLQIERWTRHSTEEKTFWIDRWNIGLFGQERIKTFKAQLNDCKGTLNVALSTATTITTSRQDTRMKEMHDMMLLVQEQLVRADNDAAGIERSLQRLTVEGNSELSHGSEQSKESEQSRQELLEELKNQQAANAALKQICEEVRSKTKSERTGQTIKDVKATRDSLIAVGFMNTSAKESGVEKQYIKGVTADHGSKTLAGVAKDVNVEKFF</sequence>
<accession>A0ABQ8FTQ3</accession>
<feature type="compositionally biased region" description="Basic and acidic residues" evidence="1">
    <location>
        <begin position="195"/>
        <end position="205"/>
    </location>
</feature>
<dbReference type="Pfam" id="PF17111">
    <property type="entry name" value="PigL_N"/>
    <property type="match status" value="1"/>
</dbReference>
<reference evidence="3 4" key="1">
    <citation type="journal article" date="2021" name="Nat. Commun.">
        <title>Genetic determinants of endophytism in the Arabidopsis root mycobiome.</title>
        <authorList>
            <person name="Mesny F."/>
            <person name="Miyauchi S."/>
            <person name="Thiergart T."/>
            <person name="Pickel B."/>
            <person name="Atanasova L."/>
            <person name="Karlsson M."/>
            <person name="Huettel B."/>
            <person name="Barry K.W."/>
            <person name="Haridas S."/>
            <person name="Chen C."/>
            <person name="Bauer D."/>
            <person name="Andreopoulos W."/>
            <person name="Pangilinan J."/>
            <person name="LaButti K."/>
            <person name="Riley R."/>
            <person name="Lipzen A."/>
            <person name="Clum A."/>
            <person name="Drula E."/>
            <person name="Henrissat B."/>
            <person name="Kohler A."/>
            <person name="Grigoriev I.V."/>
            <person name="Martin F.M."/>
            <person name="Hacquard S."/>
        </authorList>
    </citation>
    <scope>NUCLEOTIDE SEQUENCE [LARGE SCALE GENOMIC DNA]</scope>
    <source>
        <strain evidence="3 4">MPI-SDFR-AT-0080</strain>
    </source>
</reference>
<evidence type="ECO:0000256" key="1">
    <source>
        <dbReference type="SAM" id="MobiDB-lite"/>
    </source>
</evidence>
<feature type="domain" description="Azaphilone pigments biosynthesis cluster protein L N-terminal" evidence="2">
    <location>
        <begin position="1"/>
        <end position="210"/>
    </location>
</feature>